<evidence type="ECO:0000259" key="2">
    <source>
        <dbReference type="PROSITE" id="PS50056"/>
    </source>
</evidence>
<dbReference type="InterPro" id="IPR052449">
    <property type="entry name" value="STYX-Interacting_Phosphatase"/>
</dbReference>
<sequence length="300" mass="33927">METNHIPSAAALREYTYSLALPQPPQIYIPGEPWATPHEEVPHDRIISLSDPALDISFLNGTGFAKVLREPMIDWEYQCRHEAQQILSFLWIGPKSAARDRYFLTDNNITLMIGIAISHSMTERMQKTVVAAANSVGAAYHLLQLGHQRDCIRIFAHCMMTINAYVRRAHDQGAECNVLVYCDTGNDLAPTVIAAYLMEIVEGVKMNDAILMTQRRRFSSAFSDDAKQVLLTYEGIIKAQREMGHQPGCQMLSDTEMADKRKRSNTVTDDERFDGRYNAPFVDPDLDIDMEDDLDHICQS</sequence>
<dbReference type="CDD" id="cd14498">
    <property type="entry name" value="DSP"/>
    <property type="match status" value="1"/>
</dbReference>
<dbReference type="PANTHER" id="PTHR46588:SF1">
    <property type="entry name" value="SERINE_THREONINE_TYROSINE-INTERACTING PROTEIN"/>
    <property type="match status" value="1"/>
</dbReference>
<proteinExistence type="predicted"/>
<dbReference type="Proteomes" id="UP000799640">
    <property type="component" value="Unassembled WGS sequence"/>
</dbReference>
<organism evidence="3 4">
    <name type="scientific">Trichodelitschia bisporula</name>
    <dbReference type="NCBI Taxonomy" id="703511"/>
    <lineage>
        <taxon>Eukaryota</taxon>
        <taxon>Fungi</taxon>
        <taxon>Dikarya</taxon>
        <taxon>Ascomycota</taxon>
        <taxon>Pezizomycotina</taxon>
        <taxon>Dothideomycetes</taxon>
        <taxon>Dothideomycetes incertae sedis</taxon>
        <taxon>Phaeotrichales</taxon>
        <taxon>Phaeotrichaceae</taxon>
        <taxon>Trichodelitschia</taxon>
    </lineage>
</organism>
<evidence type="ECO:0000256" key="1">
    <source>
        <dbReference type="SAM" id="MobiDB-lite"/>
    </source>
</evidence>
<dbReference type="InterPro" id="IPR000387">
    <property type="entry name" value="Tyr_Pase_dom"/>
</dbReference>
<dbReference type="GO" id="GO:0070372">
    <property type="term" value="P:regulation of ERK1 and ERK2 cascade"/>
    <property type="evidence" value="ECO:0007669"/>
    <property type="project" value="TreeGrafter"/>
</dbReference>
<dbReference type="GO" id="GO:0005737">
    <property type="term" value="C:cytoplasm"/>
    <property type="evidence" value="ECO:0007669"/>
    <property type="project" value="TreeGrafter"/>
</dbReference>
<gene>
    <name evidence="3" type="ORF">EJ06DRAFT_528808</name>
</gene>
<feature type="region of interest" description="Disordered" evidence="1">
    <location>
        <begin position="247"/>
        <end position="276"/>
    </location>
</feature>
<dbReference type="Gene3D" id="3.90.190.10">
    <property type="entry name" value="Protein tyrosine phosphatase superfamily"/>
    <property type="match status" value="1"/>
</dbReference>
<dbReference type="InterPro" id="IPR029021">
    <property type="entry name" value="Prot-tyrosine_phosphatase-like"/>
</dbReference>
<feature type="domain" description="Tyrosine specific protein phosphatases" evidence="2">
    <location>
        <begin position="156"/>
        <end position="228"/>
    </location>
</feature>
<dbReference type="GO" id="GO:1990444">
    <property type="term" value="F:F-box domain binding"/>
    <property type="evidence" value="ECO:0007669"/>
    <property type="project" value="TreeGrafter"/>
</dbReference>
<evidence type="ECO:0000313" key="3">
    <source>
        <dbReference type="EMBL" id="KAF2401643.1"/>
    </source>
</evidence>
<dbReference type="SUPFAM" id="SSF52799">
    <property type="entry name" value="(Phosphotyrosine protein) phosphatases II"/>
    <property type="match status" value="1"/>
</dbReference>
<dbReference type="GO" id="GO:0005654">
    <property type="term" value="C:nucleoplasm"/>
    <property type="evidence" value="ECO:0007669"/>
    <property type="project" value="TreeGrafter"/>
</dbReference>
<protein>
    <recommendedName>
        <fullName evidence="2">Tyrosine specific protein phosphatases domain-containing protein</fullName>
    </recommendedName>
</protein>
<keyword evidence="4" id="KW-1185">Reference proteome</keyword>
<reference evidence="3" key="1">
    <citation type="journal article" date="2020" name="Stud. Mycol.">
        <title>101 Dothideomycetes genomes: a test case for predicting lifestyles and emergence of pathogens.</title>
        <authorList>
            <person name="Haridas S."/>
            <person name="Albert R."/>
            <person name="Binder M."/>
            <person name="Bloem J."/>
            <person name="Labutti K."/>
            <person name="Salamov A."/>
            <person name="Andreopoulos B."/>
            <person name="Baker S."/>
            <person name="Barry K."/>
            <person name="Bills G."/>
            <person name="Bluhm B."/>
            <person name="Cannon C."/>
            <person name="Castanera R."/>
            <person name="Culley D."/>
            <person name="Daum C."/>
            <person name="Ezra D."/>
            <person name="Gonzalez J."/>
            <person name="Henrissat B."/>
            <person name="Kuo A."/>
            <person name="Liang C."/>
            <person name="Lipzen A."/>
            <person name="Lutzoni F."/>
            <person name="Magnuson J."/>
            <person name="Mondo S."/>
            <person name="Nolan M."/>
            <person name="Ohm R."/>
            <person name="Pangilinan J."/>
            <person name="Park H.-J."/>
            <person name="Ramirez L."/>
            <person name="Alfaro M."/>
            <person name="Sun H."/>
            <person name="Tritt A."/>
            <person name="Yoshinaga Y."/>
            <person name="Zwiers L.-H."/>
            <person name="Turgeon B."/>
            <person name="Goodwin S."/>
            <person name="Spatafora J."/>
            <person name="Crous P."/>
            <person name="Grigoriev I."/>
        </authorList>
    </citation>
    <scope>NUCLEOTIDE SEQUENCE</scope>
    <source>
        <strain evidence="3">CBS 262.69</strain>
    </source>
</reference>
<name>A0A6G1I006_9PEZI</name>
<dbReference type="PROSITE" id="PS50056">
    <property type="entry name" value="TYR_PHOSPHATASE_2"/>
    <property type="match status" value="1"/>
</dbReference>
<dbReference type="GO" id="GO:0062026">
    <property type="term" value="P:negative regulation of SCF-dependent proteasomal ubiquitin-dependent catabolic process"/>
    <property type="evidence" value="ECO:0007669"/>
    <property type="project" value="TreeGrafter"/>
</dbReference>
<dbReference type="AlphaFoldDB" id="A0A6G1I006"/>
<dbReference type="OrthoDB" id="10252009at2759"/>
<dbReference type="EMBL" id="ML996692">
    <property type="protein sequence ID" value="KAF2401643.1"/>
    <property type="molecule type" value="Genomic_DNA"/>
</dbReference>
<accession>A0A6G1I006</accession>
<evidence type="ECO:0000313" key="4">
    <source>
        <dbReference type="Proteomes" id="UP000799640"/>
    </source>
</evidence>
<dbReference type="PANTHER" id="PTHR46588">
    <property type="entry name" value="SERINE/THREONINE/TYROSINE-INTERACTING PROTEIN"/>
    <property type="match status" value="1"/>
</dbReference>